<evidence type="ECO:0000259" key="4">
    <source>
        <dbReference type="Pfam" id="PF20789"/>
    </source>
</evidence>
<dbReference type="AlphaFoldDB" id="A0A9P8US18"/>
<evidence type="ECO:0000256" key="2">
    <source>
        <dbReference type="ARBA" id="ARBA00022801"/>
    </source>
</evidence>
<dbReference type="CDD" id="cd03444">
    <property type="entry name" value="Thioesterase_II_repeat1"/>
    <property type="match status" value="1"/>
</dbReference>
<dbReference type="OrthoDB" id="68328at2759"/>
<dbReference type="Gene3D" id="2.40.160.210">
    <property type="entry name" value="Acyl-CoA thioesterase, double hotdog domain"/>
    <property type="match status" value="1"/>
</dbReference>
<feature type="domain" description="Acyl-CoA thioesterase-like N-terminal HotDog" evidence="3">
    <location>
        <begin position="25"/>
        <end position="115"/>
    </location>
</feature>
<dbReference type="Pfam" id="PF20789">
    <property type="entry name" value="4HBT_3C"/>
    <property type="match status" value="1"/>
</dbReference>
<dbReference type="GO" id="GO:0006637">
    <property type="term" value="P:acyl-CoA metabolic process"/>
    <property type="evidence" value="ECO:0007669"/>
    <property type="project" value="InterPro"/>
</dbReference>
<dbReference type="InterPro" id="IPR042171">
    <property type="entry name" value="Acyl-CoA_hotdog"/>
</dbReference>
<keyword evidence="2" id="KW-0378">Hydrolase</keyword>
<dbReference type="GO" id="GO:0005782">
    <property type="term" value="C:peroxisomal matrix"/>
    <property type="evidence" value="ECO:0007669"/>
    <property type="project" value="UniProtKB-SubCell"/>
</dbReference>
<comment type="similarity">
    <text evidence="1">Belongs to the C/M/P thioester hydrolase family.</text>
</comment>
<dbReference type="InterPro" id="IPR029069">
    <property type="entry name" value="HotDog_dom_sf"/>
</dbReference>
<name>A0A9P8US18_9PEZI</name>
<accession>A0A9P8US18</accession>
<dbReference type="RefSeq" id="XP_045961651.1">
    <property type="nucleotide sequence ID" value="XM_046106806.1"/>
</dbReference>
<dbReference type="CDD" id="cd03445">
    <property type="entry name" value="Thioesterase_II_repeat2"/>
    <property type="match status" value="1"/>
</dbReference>
<dbReference type="InterPro" id="IPR049450">
    <property type="entry name" value="ACOT8-like_C"/>
</dbReference>
<dbReference type="SUPFAM" id="SSF54637">
    <property type="entry name" value="Thioesterase/thiol ester dehydrase-isomerase"/>
    <property type="match status" value="2"/>
</dbReference>
<evidence type="ECO:0000256" key="1">
    <source>
        <dbReference type="ARBA" id="ARBA00006538"/>
    </source>
</evidence>
<dbReference type="GO" id="GO:0047617">
    <property type="term" value="F:fatty acyl-CoA hydrolase activity"/>
    <property type="evidence" value="ECO:0007669"/>
    <property type="project" value="InterPro"/>
</dbReference>
<proteinExistence type="inferred from homology"/>
<evidence type="ECO:0000313" key="6">
    <source>
        <dbReference type="Proteomes" id="UP000758603"/>
    </source>
</evidence>
<dbReference type="EMBL" id="JAGPXC010000002">
    <property type="protein sequence ID" value="KAH6657417.1"/>
    <property type="molecule type" value="Genomic_DNA"/>
</dbReference>
<comment type="caution">
    <text evidence="5">The sequence shown here is derived from an EMBL/GenBank/DDBJ whole genome shotgun (WGS) entry which is preliminary data.</text>
</comment>
<protein>
    <submittedName>
        <fullName evidence="5">Thioesterase-like superfamily-domain-containing protein</fullName>
    </submittedName>
</protein>
<dbReference type="Pfam" id="PF13622">
    <property type="entry name" value="4HBT_3"/>
    <property type="match status" value="1"/>
</dbReference>
<reference evidence="5" key="1">
    <citation type="journal article" date="2021" name="Nat. Commun.">
        <title>Genetic determinants of endophytism in the Arabidopsis root mycobiome.</title>
        <authorList>
            <person name="Mesny F."/>
            <person name="Miyauchi S."/>
            <person name="Thiergart T."/>
            <person name="Pickel B."/>
            <person name="Atanasova L."/>
            <person name="Karlsson M."/>
            <person name="Huettel B."/>
            <person name="Barry K.W."/>
            <person name="Haridas S."/>
            <person name="Chen C."/>
            <person name="Bauer D."/>
            <person name="Andreopoulos W."/>
            <person name="Pangilinan J."/>
            <person name="LaButti K."/>
            <person name="Riley R."/>
            <person name="Lipzen A."/>
            <person name="Clum A."/>
            <person name="Drula E."/>
            <person name="Henrissat B."/>
            <person name="Kohler A."/>
            <person name="Grigoriev I.V."/>
            <person name="Martin F.M."/>
            <person name="Hacquard S."/>
        </authorList>
    </citation>
    <scope>NUCLEOTIDE SEQUENCE</scope>
    <source>
        <strain evidence="5">MPI-SDFR-AT-0073</strain>
    </source>
</reference>
<dbReference type="GO" id="GO:0009062">
    <property type="term" value="P:fatty acid catabolic process"/>
    <property type="evidence" value="ECO:0007669"/>
    <property type="project" value="TreeGrafter"/>
</dbReference>
<dbReference type="PANTHER" id="PTHR11066">
    <property type="entry name" value="ACYL-COA THIOESTERASE"/>
    <property type="match status" value="1"/>
</dbReference>
<dbReference type="InterPro" id="IPR049449">
    <property type="entry name" value="TesB_ACOT8-like_N"/>
</dbReference>
<dbReference type="GeneID" id="70135697"/>
<sequence length="323" mass="35403">MAVKLASQIGLDEVSPGEYVSAVFPERMGNTLPIAYGGCTLGVATHAACKTVPASHSLYSLVGHFLGPASTTEKLHCTVHKTRDTRTFATRRVQVSQVKPDGNMRICMELLADFQIEEPALLTYSSPPAGKYSGPEQSQTLPELVERAVSEGQLSKEAGAQAVKSFELGELLFESRFCPEGVCGQNALGILKQERTTQDHLPITEKTTADWIRSRESLETRGERMSATAFMLDGALSFMPLNHNHMWLDDAGACSTLDFALRFFVPDLALDAWHLRERKTTAAGFGRSYSEGMLWDEKGTLVASMTQQCIVRPKSDGKLKTKL</sequence>
<dbReference type="PANTHER" id="PTHR11066:SF35">
    <property type="entry name" value="ACYL-COA THIOESTERASE II"/>
    <property type="match status" value="1"/>
</dbReference>
<organism evidence="5 6">
    <name type="scientific">Truncatella angustata</name>
    <dbReference type="NCBI Taxonomy" id="152316"/>
    <lineage>
        <taxon>Eukaryota</taxon>
        <taxon>Fungi</taxon>
        <taxon>Dikarya</taxon>
        <taxon>Ascomycota</taxon>
        <taxon>Pezizomycotina</taxon>
        <taxon>Sordariomycetes</taxon>
        <taxon>Xylariomycetidae</taxon>
        <taxon>Amphisphaeriales</taxon>
        <taxon>Sporocadaceae</taxon>
        <taxon>Truncatella</taxon>
    </lineage>
</organism>
<gene>
    <name evidence="5" type="ORF">BKA67DRAFT_655689</name>
</gene>
<feature type="domain" description="Acyl-CoA thioesterase-like C-terminal" evidence="4">
    <location>
        <begin position="195"/>
        <end position="311"/>
    </location>
</feature>
<keyword evidence="6" id="KW-1185">Reference proteome</keyword>
<dbReference type="Proteomes" id="UP000758603">
    <property type="component" value="Unassembled WGS sequence"/>
</dbReference>
<evidence type="ECO:0000259" key="3">
    <source>
        <dbReference type="Pfam" id="PF13622"/>
    </source>
</evidence>
<evidence type="ECO:0000313" key="5">
    <source>
        <dbReference type="EMBL" id="KAH6657417.1"/>
    </source>
</evidence>
<dbReference type="InterPro" id="IPR003703">
    <property type="entry name" value="Acyl_CoA_thio"/>
</dbReference>